<feature type="region of interest" description="Disordered" evidence="1">
    <location>
        <begin position="1"/>
        <end position="20"/>
    </location>
</feature>
<sequence length="344" mass="38230">MEKPVEEGTNENPNHQNWSERVEDLLASGDSEQAIALLESVVLKLETLTHSETADLLLASALTDLAKLYSSRSFSLKSDELLSRASVLKQRAIRNRHSSSVQNVDEDSRKEDEASSSGVGLDCNNLSVSGDGHRVRSTGDPNYEETTDDGAAEEDWEAIADRDPEELLSSQCLPGVSNLTLEETKSQTPKRRGRGTFAYTKHELYSEQPVDYSILDDVNTESVSSLKEENTPLKHSKYGTKHVLVLADFSPTMSTFDLEKLFQEFSDRGFAIRWVNDTTALAVFRTPSIALEAFNSVQCPFAVRILDENDILMSSISSGGSFLSFSILYKFQFTYKRSAIFALL</sequence>
<dbReference type="PANTHER" id="PTHR21678">
    <property type="entry name" value="GROWTH INHIBITION AND DIFFERENTIATION RELATED PROTEIN 88"/>
    <property type="match status" value="1"/>
</dbReference>
<dbReference type="PANTHER" id="PTHR21678:SF0">
    <property type="entry name" value="C3H1-TYPE DOMAIN-CONTAINING PROTEIN"/>
    <property type="match status" value="1"/>
</dbReference>
<evidence type="ECO:0000313" key="3">
    <source>
        <dbReference type="Proteomes" id="UP000593562"/>
    </source>
</evidence>
<dbReference type="AlphaFoldDB" id="A0A7J7E038"/>
<organism evidence="2 3">
    <name type="scientific">Tripterygium wilfordii</name>
    <name type="common">Thunder God vine</name>
    <dbReference type="NCBI Taxonomy" id="458696"/>
    <lineage>
        <taxon>Eukaryota</taxon>
        <taxon>Viridiplantae</taxon>
        <taxon>Streptophyta</taxon>
        <taxon>Embryophyta</taxon>
        <taxon>Tracheophyta</taxon>
        <taxon>Spermatophyta</taxon>
        <taxon>Magnoliopsida</taxon>
        <taxon>eudicotyledons</taxon>
        <taxon>Gunneridae</taxon>
        <taxon>Pentapetalae</taxon>
        <taxon>rosids</taxon>
        <taxon>fabids</taxon>
        <taxon>Celastrales</taxon>
        <taxon>Celastraceae</taxon>
        <taxon>Tripterygium</taxon>
    </lineage>
</organism>
<dbReference type="InterPro" id="IPR039884">
    <property type="entry name" value="R3HC1/R3HCL"/>
</dbReference>
<evidence type="ECO:0000313" key="2">
    <source>
        <dbReference type="EMBL" id="KAF5751686.1"/>
    </source>
</evidence>
<dbReference type="FunCoup" id="A0A7J7E038">
    <property type="interactions" value="1537"/>
</dbReference>
<gene>
    <name evidence="2" type="ORF">HS088_TW02G00703</name>
</gene>
<evidence type="ECO:0000256" key="1">
    <source>
        <dbReference type="SAM" id="MobiDB-lite"/>
    </source>
</evidence>
<dbReference type="Gene3D" id="3.30.70.330">
    <property type="match status" value="1"/>
</dbReference>
<reference evidence="2 3" key="1">
    <citation type="journal article" date="2020" name="Nat. Commun.">
        <title>Genome of Tripterygium wilfordii and identification of cytochrome P450 involved in triptolide biosynthesis.</title>
        <authorList>
            <person name="Tu L."/>
            <person name="Su P."/>
            <person name="Zhang Z."/>
            <person name="Gao L."/>
            <person name="Wang J."/>
            <person name="Hu T."/>
            <person name="Zhou J."/>
            <person name="Zhang Y."/>
            <person name="Zhao Y."/>
            <person name="Liu Y."/>
            <person name="Song Y."/>
            <person name="Tong Y."/>
            <person name="Lu Y."/>
            <person name="Yang J."/>
            <person name="Xu C."/>
            <person name="Jia M."/>
            <person name="Peters R.J."/>
            <person name="Huang L."/>
            <person name="Gao W."/>
        </authorList>
    </citation>
    <scope>NUCLEOTIDE SEQUENCE [LARGE SCALE GENOMIC DNA]</scope>
    <source>
        <strain evidence="3">cv. XIE 37</strain>
        <tissue evidence="2">Leaf</tissue>
    </source>
</reference>
<proteinExistence type="predicted"/>
<keyword evidence="3" id="KW-1185">Reference proteome</keyword>
<name>A0A7J7E038_TRIWF</name>
<dbReference type="InterPro" id="IPR012677">
    <property type="entry name" value="Nucleotide-bd_a/b_plait_sf"/>
</dbReference>
<dbReference type="Proteomes" id="UP000593562">
    <property type="component" value="Unassembled WGS sequence"/>
</dbReference>
<feature type="region of interest" description="Disordered" evidence="1">
    <location>
        <begin position="94"/>
        <end position="150"/>
    </location>
</feature>
<protein>
    <submittedName>
        <fullName evidence="2">Coiled-coil domain-containing protein R3HCC1L isoform X2</fullName>
    </submittedName>
</protein>
<dbReference type="EMBL" id="JAAARO010000002">
    <property type="protein sequence ID" value="KAF5751686.1"/>
    <property type="molecule type" value="Genomic_DNA"/>
</dbReference>
<accession>A0A7J7E038</accession>
<dbReference type="InParanoid" id="A0A7J7E038"/>
<comment type="caution">
    <text evidence="2">The sequence shown here is derived from an EMBL/GenBank/DDBJ whole genome shotgun (WGS) entry which is preliminary data.</text>
</comment>